<dbReference type="Pfam" id="PF13759">
    <property type="entry name" value="2OG-FeII_Oxy_5"/>
    <property type="match status" value="1"/>
</dbReference>
<dbReference type="OrthoDB" id="9783136at2"/>
<dbReference type="AlphaFoldDB" id="A0A495DKS7"/>
<proteinExistence type="predicted"/>
<sequence length="597" mass="63451">MIETLQRAAGLLQAGRLADAVDLLDKVLLATPGQADALMLRAMARSRAGDDPGACADFAAAADSHSQPAVVHNNFGNHHGRAGRSGAAVDAYRRAIELAPDYFDARLNLALTLSGGDDFDAAEAALDDVLALRPGHAGALNALGNLARRRGDDVAAERAFTAAIASDDRAVLPRINRGALLREAGRLAEACTDLEQACQLAPGMAEAHAQLGHSLRTRLDIAGAERAYRQALSLAPFDAGYHADLASLLFEAGQGASALDSLKQAITASGDPQLNALLARLLMRSGDAVAARAAADAALARDPAAVAAAMVRSELSLRTGDAAAALVDARRAFAMSEGQDWAARHGLAEALLVNSAWAEAVDVLTVDPPAEHLQKHLALQSVAWRQTGDARYARLCDYDRFARKMPITPPPGYASLADFNEALAERIEALHADGAAPLEQTLYGGTQSAGRLWNSDDPVIRELAMALQDLSRKYLAELPEDPDHPFLARNTGRARLAGAWSVRLRSGGGHVDHVHPAGWVSASYYVKIPKRVLDGERDGWLRLGVPGLPGLALPAERYILPEPGHAIFFPSFFWHGVEPFQGDELRITAPFDLLPDP</sequence>
<organism evidence="2 3">
    <name type="scientific">Maricaulis maris</name>
    <dbReference type="NCBI Taxonomy" id="74318"/>
    <lineage>
        <taxon>Bacteria</taxon>
        <taxon>Pseudomonadati</taxon>
        <taxon>Pseudomonadota</taxon>
        <taxon>Alphaproteobacteria</taxon>
        <taxon>Maricaulales</taxon>
        <taxon>Maricaulaceae</taxon>
        <taxon>Maricaulis</taxon>
    </lineage>
</organism>
<evidence type="ECO:0000313" key="2">
    <source>
        <dbReference type="EMBL" id="RKR03213.1"/>
    </source>
</evidence>
<dbReference type="RefSeq" id="WP_121210359.1">
    <property type="nucleotide sequence ID" value="NZ_RBIM01000002.1"/>
</dbReference>
<dbReference type="InterPro" id="IPR012668">
    <property type="entry name" value="CHP02466"/>
</dbReference>
<dbReference type="Pfam" id="PF13181">
    <property type="entry name" value="TPR_8"/>
    <property type="match status" value="1"/>
</dbReference>
<dbReference type="PANTHER" id="PTHR44809">
    <property type="match status" value="1"/>
</dbReference>
<protein>
    <submittedName>
        <fullName evidence="2">Tfp pilus assembly protein PilF</fullName>
    </submittedName>
</protein>
<dbReference type="SMART" id="SM00028">
    <property type="entry name" value="TPR"/>
    <property type="match status" value="7"/>
</dbReference>
<dbReference type="InterPro" id="IPR052943">
    <property type="entry name" value="TMTC_O-mannosyl-trnsfr"/>
</dbReference>
<dbReference type="PROSITE" id="PS50005">
    <property type="entry name" value="TPR"/>
    <property type="match status" value="2"/>
</dbReference>
<dbReference type="SUPFAM" id="SSF48452">
    <property type="entry name" value="TPR-like"/>
    <property type="match status" value="2"/>
</dbReference>
<dbReference type="InterPro" id="IPR019734">
    <property type="entry name" value="TPR_rpt"/>
</dbReference>
<dbReference type="Pfam" id="PF13432">
    <property type="entry name" value="TPR_16"/>
    <property type="match status" value="4"/>
</dbReference>
<comment type="caution">
    <text evidence="2">The sequence shown here is derived from an EMBL/GenBank/DDBJ whole genome shotgun (WGS) entry which is preliminary data.</text>
</comment>
<evidence type="ECO:0000313" key="3">
    <source>
        <dbReference type="Proteomes" id="UP000273675"/>
    </source>
</evidence>
<accession>A0A495DKS7</accession>
<name>A0A495DKS7_9PROT</name>
<feature type="repeat" description="TPR" evidence="1">
    <location>
        <begin position="69"/>
        <end position="102"/>
    </location>
</feature>
<dbReference type="Gene3D" id="2.60.120.620">
    <property type="entry name" value="q2cbj1_9rhob like domain"/>
    <property type="match status" value="1"/>
</dbReference>
<keyword evidence="1" id="KW-0802">TPR repeat</keyword>
<dbReference type="Proteomes" id="UP000273675">
    <property type="component" value="Unassembled WGS sequence"/>
</dbReference>
<dbReference type="Gene3D" id="1.25.40.10">
    <property type="entry name" value="Tetratricopeptide repeat domain"/>
    <property type="match status" value="2"/>
</dbReference>
<evidence type="ECO:0000256" key="1">
    <source>
        <dbReference type="PROSITE-ProRule" id="PRU00339"/>
    </source>
</evidence>
<dbReference type="InterPro" id="IPR011990">
    <property type="entry name" value="TPR-like_helical_dom_sf"/>
</dbReference>
<feature type="repeat" description="TPR" evidence="1">
    <location>
        <begin position="205"/>
        <end position="238"/>
    </location>
</feature>
<gene>
    <name evidence="2" type="ORF">C7435_1164</name>
</gene>
<dbReference type="EMBL" id="RBIM01000002">
    <property type="protein sequence ID" value="RKR03213.1"/>
    <property type="molecule type" value="Genomic_DNA"/>
</dbReference>
<reference evidence="2 3" key="1">
    <citation type="submission" date="2018-10" db="EMBL/GenBank/DDBJ databases">
        <title>Genomic Encyclopedia of Type Strains, Phase IV (KMG-IV): sequencing the most valuable type-strain genomes for metagenomic binning, comparative biology and taxonomic classification.</title>
        <authorList>
            <person name="Goeker M."/>
        </authorList>
    </citation>
    <scope>NUCLEOTIDE SEQUENCE [LARGE SCALE GENOMIC DNA]</scope>
    <source>
        <strain evidence="2 3">DSM 4734</strain>
    </source>
</reference>
<dbReference type="PANTHER" id="PTHR44809:SF1">
    <property type="entry name" value="PROTEIN O-MANNOSYL-TRANSFERASE TMTC1"/>
    <property type="match status" value="1"/>
</dbReference>